<proteinExistence type="predicted"/>
<organism evidence="2 3">
    <name type="scientific">Candidatus Magnetoglobus multicellularis str. Araruama</name>
    <dbReference type="NCBI Taxonomy" id="890399"/>
    <lineage>
        <taxon>Bacteria</taxon>
        <taxon>Pseudomonadati</taxon>
        <taxon>Thermodesulfobacteriota</taxon>
        <taxon>Desulfobacteria</taxon>
        <taxon>Desulfobacterales</taxon>
        <taxon>Desulfobacteraceae</taxon>
        <taxon>Candidatus Magnetoglobus</taxon>
    </lineage>
</organism>
<dbReference type="InterPro" id="IPR045488">
    <property type="entry name" value="fvmRadSAM-pep"/>
</dbReference>
<evidence type="ECO:0000256" key="1">
    <source>
        <dbReference type="SAM" id="MobiDB-lite"/>
    </source>
</evidence>
<dbReference type="Pfam" id="PF20007">
    <property type="entry name" value="fvmRadSAM-pep"/>
    <property type="match status" value="1"/>
</dbReference>
<dbReference type="Proteomes" id="UP000189670">
    <property type="component" value="Unassembled WGS sequence"/>
</dbReference>
<name>A0A1V1P717_9BACT</name>
<evidence type="ECO:0000313" key="2">
    <source>
        <dbReference type="EMBL" id="ETR70525.1"/>
    </source>
</evidence>
<evidence type="ECO:0000313" key="3">
    <source>
        <dbReference type="Proteomes" id="UP000189670"/>
    </source>
</evidence>
<accession>A0A1V1P717</accession>
<sequence>MKQENNNNKYLINNSNNLQPENTTNIKPEIKFVSHLPDLMTMEDYNEVSNKKKVRIRIQNTDSGIEIIGDSMHDYLLEDILARAGALKIERTLCG</sequence>
<gene>
    <name evidence="2" type="ORF">OMM_08753</name>
</gene>
<reference evidence="3" key="1">
    <citation type="submission" date="2012-11" db="EMBL/GenBank/DDBJ databases">
        <authorList>
            <person name="Lucero-Rivera Y.E."/>
            <person name="Tovar-Ramirez D."/>
        </authorList>
    </citation>
    <scope>NUCLEOTIDE SEQUENCE [LARGE SCALE GENOMIC DNA]</scope>
    <source>
        <strain evidence="3">Araruama</strain>
    </source>
</reference>
<feature type="compositionally biased region" description="Low complexity" evidence="1">
    <location>
        <begin position="1"/>
        <end position="17"/>
    </location>
</feature>
<dbReference type="AlphaFoldDB" id="A0A1V1P717"/>
<protein>
    <submittedName>
        <fullName evidence="2">Uncharacterized protein</fullName>
    </submittedName>
</protein>
<feature type="region of interest" description="Disordered" evidence="1">
    <location>
        <begin position="1"/>
        <end position="23"/>
    </location>
</feature>
<dbReference type="EMBL" id="ATBP01000410">
    <property type="protein sequence ID" value="ETR70525.1"/>
    <property type="molecule type" value="Genomic_DNA"/>
</dbReference>
<comment type="caution">
    <text evidence="2">The sequence shown here is derived from an EMBL/GenBank/DDBJ whole genome shotgun (WGS) entry which is preliminary data.</text>
</comment>